<dbReference type="FunFam" id="3.30.200.20:FF:000162">
    <property type="entry name" value="Adenine nucleotide alpha hydrolase-like domain kinase"/>
    <property type="match status" value="1"/>
</dbReference>
<dbReference type="eggNOG" id="KOG1187">
    <property type="taxonomic scope" value="Eukaryota"/>
</dbReference>
<name>D8RAT4_SELML</name>
<gene>
    <name evidence="4" type="ORF">SELMODRAFT_89279</name>
</gene>
<dbReference type="InterPro" id="IPR008266">
    <property type="entry name" value="Tyr_kinase_AS"/>
</dbReference>
<evidence type="ECO:0000256" key="2">
    <source>
        <dbReference type="ARBA" id="ARBA00022840"/>
    </source>
</evidence>
<evidence type="ECO:0000256" key="1">
    <source>
        <dbReference type="ARBA" id="ARBA00022741"/>
    </source>
</evidence>
<dbReference type="AlphaFoldDB" id="D8RAT4"/>
<dbReference type="InterPro" id="IPR000719">
    <property type="entry name" value="Prot_kinase_dom"/>
</dbReference>
<evidence type="ECO:0000259" key="3">
    <source>
        <dbReference type="PROSITE" id="PS50011"/>
    </source>
</evidence>
<accession>D8RAT4</accession>
<dbReference type="HOGENOM" id="CLU_000288_21_4_1"/>
<dbReference type="Proteomes" id="UP000001514">
    <property type="component" value="Unassembled WGS sequence"/>
</dbReference>
<dbReference type="InterPro" id="IPR001245">
    <property type="entry name" value="Ser-Thr/Tyr_kinase_cat_dom"/>
</dbReference>
<dbReference type="PANTHER" id="PTHR47989:SF14">
    <property type="entry name" value="INACTIVE PROTEIN KINASE SELMODRAFT_444075"/>
    <property type="match status" value="1"/>
</dbReference>
<dbReference type="FunFam" id="1.10.510.10:FF:000298">
    <property type="entry name" value="Adenine nucleotide alpha hydrolase-like domain kinase"/>
    <property type="match status" value="1"/>
</dbReference>
<dbReference type="CDD" id="cd14066">
    <property type="entry name" value="STKc_IRAK"/>
    <property type="match status" value="1"/>
</dbReference>
<dbReference type="EMBL" id="GL377575">
    <property type="protein sequence ID" value="EFJ30369.1"/>
    <property type="molecule type" value="Genomic_DNA"/>
</dbReference>
<dbReference type="InParanoid" id="D8RAT4"/>
<feature type="non-terminal residue" evidence="4">
    <location>
        <position position="1"/>
    </location>
</feature>
<sequence length="289" mass="32494">RRFSYSELEFATGGFCKANFLAEGGYGSVHRGVLGDGIPVAVKQYKLASSQGDLEFCSEVEVLSCAQHRNVVMLIGYCIERKRRLLVYEFICNGSLDSHIYGVTKPPLKWSSRHKIAVGAARGLRYLHEECRVGCIVHRDMRPNNILLTHDFEPMVGDFGLARWQPDGDLGVETRVIGTFGYLAPEYAQTGHITEKADVFSFGVVLLELVTGRKAIDISRPRGQQCLTEWARPLLEEQSHHELIDPALVNELNQYEAYCTLFAASLCIQRDAHLRPRMSQVSQVFSEEN</sequence>
<dbReference type="GO" id="GO:0005524">
    <property type="term" value="F:ATP binding"/>
    <property type="evidence" value="ECO:0007669"/>
    <property type="project" value="UniProtKB-KW"/>
</dbReference>
<evidence type="ECO:0000313" key="5">
    <source>
        <dbReference type="Proteomes" id="UP000001514"/>
    </source>
</evidence>
<dbReference type="OrthoDB" id="1857192at2759"/>
<protein>
    <recommendedName>
        <fullName evidence="3">Protein kinase domain-containing protein</fullName>
    </recommendedName>
</protein>
<dbReference type="PANTHER" id="PTHR47989">
    <property type="entry name" value="OS01G0750732 PROTEIN"/>
    <property type="match status" value="1"/>
</dbReference>
<dbReference type="Pfam" id="PF07714">
    <property type="entry name" value="PK_Tyr_Ser-Thr"/>
    <property type="match status" value="1"/>
</dbReference>
<dbReference type="Gramene" id="EFJ30369">
    <property type="protein sequence ID" value="EFJ30369"/>
    <property type="gene ID" value="SELMODRAFT_89279"/>
</dbReference>
<dbReference type="Gene3D" id="1.10.510.10">
    <property type="entry name" value="Transferase(Phosphotransferase) domain 1"/>
    <property type="match status" value="1"/>
</dbReference>
<dbReference type="SUPFAM" id="SSF56112">
    <property type="entry name" value="Protein kinase-like (PK-like)"/>
    <property type="match status" value="1"/>
</dbReference>
<organism evidence="5">
    <name type="scientific">Selaginella moellendorffii</name>
    <name type="common">Spikemoss</name>
    <dbReference type="NCBI Taxonomy" id="88036"/>
    <lineage>
        <taxon>Eukaryota</taxon>
        <taxon>Viridiplantae</taxon>
        <taxon>Streptophyta</taxon>
        <taxon>Embryophyta</taxon>
        <taxon>Tracheophyta</taxon>
        <taxon>Lycopodiopsida</taxon>
        <taxon>Selaginellales</taxon>
        <taxon>Selaginellaceae</taxon>
        <taxon>Selaginella</taxon>
    </lineage>
</organism>
<evidence type="ECO:0000313" key="4">
    <source>
        <dbReference type="EMBL" id="EFJ30369.1"/>
    </source>
</evidence>
<dbReference type="PROSITE" id="PS50011">
    <property type="entry name" value="PROTEIN_KINASE_DOM"/>
    <property type="match status" value="1"/>
</dbReference>
<dbReference type="PROSITE" id="PS00109">
    <property type="entry name" value="PROTEIN_KINASE_TYR"/>
    <property type="match status" value="1"/>
</dbReference>
<feature type="domain" description="Protein kinase" evidence="3">
    <location>
        <begin position="15"/>
        <end position="289"/>
    </location>
</feature>
<dbReference type="GO" id="GO:0004672">
    <property type="term" value="F:protein kinase activity"/>
    <property type="evidence" value="ECO:0000318"/>
    <property type="project" value="GO_Central"/>
</dbReference>
<proteinExistence type="predicted"/>
<keyword evidence="5" id="KW-1185">Reference proteome</keyword>
<dbReference type="Gene3D" id="3.30.200.20">
    <property type="entry name" value="Phosphorylase Kinase, domain 1"/>
    <property type="match status" value="1"/>
</dbReference>
<dbReference type="OMA" id="GGFCKAN"/>
<dbReference type="InterPro" id="IPR011009">
    <property type="entry name" value="Kinase-like_dom_sf"/>
</dbReference>
<keyword evidence="2" id="KW-0067">ATP-binding</keyword>
<reference evidence="4 5" key="1">
    <citation type="journal article" date="2011" name="Science">
        <title>The Selaginella genome identifies genetic changes associated with the evolution of vascular plants.</title>
        <authorList>
            <person name="Banks J.A."/>
            <person name="Nishiyama T."/>
            <person name="Hasebe M."/>
            <person name="Bowman J.L."/>
            <person name="Gribskov M."/>
            <person name="dePamphilis C."/>
            <person name="Albert V.A."/>
            <person name="Aono N."/>
            <person name="Aoyama T."/>
            <person name="Ambrose B.A."/>
            <person name="Ashton N.W."/>
            <person name="Axtell M.J."/>
            <person name="Barker E."/>
            <person name="Barker M.S."/>
            <person name="Bennetzen J.L."/>
            <person name="Bonawitz N.D."/>
            <person name="Chapple C."/>
            <person name="Cheng C."/>
            <person name="Correa L.G."/>
            <person name="Dacre M."/>
            <person name="DeBarry J."/>
            <person name="Dreyer I."/>
            <person name="Elias M."/>
            <person name="Engstrom E.M."/>
            <person name="Estelle M."/>
            <person name="Feng L."/>
            <person name="Finet C."/>
            <person name="Floyd S.K."/>
            <person name="Frommer W.B."/>
            <person name="Fujita T."/>
            <person name="Gramzow L."/>
            <person name="Gutensohn M."/>
            <person name="Harholt J."/>
            <person name="Hattori M."/>
            <person name="Heyl A."/>
            <person name="Hirai T."/>
            <person name="Hiwatashi Y."/>
            <person name="Ishikawa M."/>
            <person name="Iwata M."/>
            <person name="Karol K.G."/>
            <person name="Koehler B."/>
            <person name="Kolukisaoglu U."/>
            <person name="Kubo M."/>
            <person name="Kurata T."/>
            <person name="Lalonde S."/>
            <person name="Li K."/>
            <person name="Li Y."/>
            <person name="Litt A."/>
            <person name="Lyons E."/>
            <person name="Manning G."/>
            <person name="Maruyama T."/>
            <person name="Michael T.P."/>
            <person name="Mikami K."/>
            <person name="Miyazaki S."/>
            <person name="Morinaga S."/>
            <person name="Murata T."/>
            <person name="Mueller-Roeber B."/>
            <person name="Nelson D.R."/>
            <person name="Obara M."/>
            <person name="Oguri Y."/>
            <person name="Olmstead R.G."/>
            <person name="Onodera N."/>
            <person name="Petersen B.L."/>
            <person name="Pils B."/>
            <person name="Prigge M."/>
            <person name="Rensing S.A."/>
            <person name="Riano-Pachon D.M."/>
            <person name="Roberts A.W."/>
            <person name="Sato Y."/>
            <person name="Scheller H.V."/>
            <person name="Schulz B."/>
            <person name="Schulz C."/>
            <person name="Shakirov E.V."/>
            <person name="Shibagaki N."/>
            <person name="Shinohara N."/>
            <person name="Shippen D.E."/>
            <person name="Soerensen I."/>
            <person name="Sotooka R."/>
            <person name="Sugimoto N."/>
            <person name="Sugita M."/>
            <person name="Sumikawa N."/>
            <person name="Tanurdzic M."/>
            <person name="Theissen G."/>
            <person name="Ulvskov P."/>
            <person name="Wakazuki S."/>
            <person name="Weng J.K."/>
            <person name="Willats W.W."/>
            <person name="Wipf D."/>
            <person name="Wolf P.G."/>
            <person name="Yang L."/>
            <person name="Zimmer A.D."/>
            <person name="Zhu Q."/>
            <person name="Mitros T."/>
            <person name="Hellsten U."/>
            <person name="Loque D."/>
            <person name="Otillar R."/>
            <person name="Salamov A."/>
            <person name="Schmutz J."/>
            <person name="Shapiro H."/>
            <person name="Lindquist E."/>
            <person name="Lucas S."/>
            <person name="Rokhsar D."/>
            <person name="Grigoriev I.V."/>
        </authorList>
    </citation>
    <scope>NUCLEOTIDE SEQUENCE [LARGE SCALE GENOMIC DNA]</scope>
</reference>
<keyword evidence="1" id="KW-0547">Nucleotide-binding</keyword>
<dbReference type="KEGG" id="smo:SELMODRAFT_89279"/>